<evidence type="ECO:0000313" key="11">
    <source>
        <dbReference type="Proteomes" id="UP001203423"/>
    </source>
</evidence>
<reference evidence="10 11" key="1">
    <citation type="submission" date="2022-01" db="EMBL/GenBank/DDBJ databases">
        <title>Whole genome-based taxonomy of the Shewanellaceae.</title>
        <authorList>
            <person name="Martin-Rodriguez A.J."/>
        </authorList>
    </citation>
    <scope>NUCLEOTIDE SEQUENCE [LARGE SCALE GENOMIC DNA]</scope>
    <source>
        <strain evidence="10 11">DSM 17177</strain>
    </source>
</reference>
<dbReference type="InterPro" id="IPR025110">
    <property type="entry name" value="AMP-bd_C"/>
</dbReference>
<dbReference type="InterPro" id="IPR000873">
    <property type="entry name" value="AMP-dep_synth/lig_dom"/>
</dbReference>
<name>A0ABT0LDE8_9GAMM</name>
<evidence type="ECO:0000259" key="9">
    <source>
        <dbReference type="Pfam" id="PF13193"/>
    </source>
</evidence>
<dbReference type="PROSITE" id="PS00455">
    <property type="entry name" value="AMP_BINDING"/>
    <property type="match status" value="1"/>
</dbReference>
<evidence type="ECO:0000256" key="2">
    <source>
        <dbReference type="ARBA" id="ARBA00005005"/>
    </source>
</evidence>
<dbReference type="SUPFAM" id="SSF56801">
    <property type="entry name" value="Acetyl-CoA synthetase-like"/>
    <property type="match status" value="1"/>
</dbReference>
<dbReference type="Proteomes" id="UP001203423">
    <property type="component" value="Unassembled WGS sequence"/>
</dbReference>
<dbReference type="RefSeq" id="WP_248941026.1">
    <property type="nucleotide sequence ID" value="NZ_JAKIKS010000058.1"/>
</dbReference>
<comment type="subcellular location">
    <subcellularLocation>
        <location evidence="1">Membrane</location>
        <topology evidence="1">Peripheral membrane protein</topology>
    </subcellularLocation>
</comment>
<dbReference type="EC" id="6.2.1.3" evidence="5"/>
<dbReference type="PANTHER" id="PTHR43767">
    <property type="entry name" value="LONG-CHAIN-FATTY-ACID--COA LIGASE"/>
    <property type="match status" value="1"/>
</dbReference>
<dbReference type="Gene3D" id="3.40.50.980">
    <property type="match status" value="2"/>
</dbReference>
<dbReference type="InterPro" id="IPR050237">
    <property type="entry name" value="ATP-dep_AMP-bd_enzyme"/>
</dbReference>
<dbReference type="Pfam" id="PF00501">
    <property type="entry name" value="AMP-binding"/>
    <property type="match status" value="1"/>
</dbReference>
<evidence type="ECO:0000256" key="7">
    <source>
        <dbReference type="ARBA" id="ARBA00042773"/>
    </source>
</evidence>
<dbReference type="InterPro" id="IPR020845">
    <property type="entry name" value="AMP-binding_CS"/>
</dbReference>
<keyword evidence="4" id="KW-0472">Membrane</keyword>
<evidence type="ECO:0000256" key="5">
    <source>
        <dbReference type="ARBA" id="ARBA00026121"/>
    </source>
</evidence>
<dbReference type="PANTHER" id="PTHR43767:SF8">
    <property type="entry name" value="LONG-CHAIN-FATTY-ACID--COA LIGASE"/>
    <property type="match status" value="1"/>
</dbReference>
<evidence type="ECO:0000256" key="1">
    <source>
        <dbReference type="ARBA" id="ARBA00004170"/>
    </source>
</evidence>
<evidence type="ECO:0000256" key="6">
    <source>
        <dbReference type="ARBA" id="ARBA00039545"/>
    </source>
</evidence>
<dbReference type="Gene3D" id="2.30.38.10">
    <property type="entry name" value="Luciferase, Domain 3"/>
    <property type="match status" value="1"/>
</dbReference>
<feature type="domain" description="AMP-binding enzyme C-terminal" evidence="9">
    <location>
        <begin position="480"/>
        <end position="555"/>
    </location>
</feature>
<dbReference type="EMBL" id="JAKIKS010000058">
    <property type="protein sequence ID" value="MCL1125713.1"/>
    <property type="molecule type" value="Genomic_DNA"/>
</dbReference>
<keyword evidence="11" id="KW-1185">Reference proteome</keyword>
<organism evidence="10 11">
    <name type="scientific">Shewanella surugensis</name>
    <dbReference type="NCBI Taxonomy" id="212020"/>
    <lineage>
        <taxon>Bacteria</taxon>
        <taxon>Pseudomonadati</taxon>
        <taxon>Pseudomonadota</taxon>
        <taxon>Gammaproteobacteria</taxon>
        <taxon>Alteromonadales</taxon>
        <taxon>Shewanellaceae</taxon>
        <taxon>Shewanella</taxon>
    </lineage>
</organism>
<evidence type="ECO:0000313" key="10">
    <source>
        <dbReference type="EMBL" id="MCL1125713.1"/>
    </source>
</evidence>
<evidence type="ECO:0000259" key="8">
    <source>
        <dbReference type="Pfam" id="PF00501"/>
    </source>
</evidence>
<evidence type="ECO:0000256" key="3">
    <source>
        <dbReference type="ARBA" id="ARBA00022598"/>
    </source>
</evidence>
<evidence type="ECO:0000256" key="4">
    <source>
        <dbReference type="ARBA" id="ARBA00023136"/>
    </source>
</evidence>
<dbReference type="Pfam" id="PF13193">
    <property type="entry name" value="AMP-binding_C"/>
    <property type="match status" value="1"/>
</dbReference>
<keyword evidence="3" id="KW-0436">Ligase</keyword>
<feature type="domain" description="AMP-dependent synthetase/ligase" evidence="8">
    <location>
        <begin position="31"/>
        <end position="428"/>
    </location>
</feature>
<proteinExistence type="predicted"/>
<sequence>MEASFWHGKRASGVADEIDFNEFTTVVDVIETSFSRYAERPAFTSLGCTLRYQDIDSYSAAFAHYLQNETTLKPGDAIAIQMLNTLQYPIAVYGALRAGLRIVNTNPLYTEREMIHQFNDSGVKALLCLDIFAKSVENVQEETHLELIITTSLADMLPGVKRVVINTAVKYIKKMVPKYYLPQAISFRKLLKRHLGKGFNKTHLTGVNDTVILQYTGGTTGVAKSAELSNESLIANMLQSRSTMVQKNQEGKQMLGNKQSIMVAPLPLYHIYSFAIHLMTFFSKGEHSVLIANPRDTESVINAMKPFKVTGILGLNALFISLMENSKFKALDFSEMVFTLSGGTALFDDTAKRWREMTNVGISEAYGLTECSPAVCMNPMNGAEQIGSVGYPLSGTALKCIDINGVEVAIGERGELCVKGPQVMKGYWNRPEATKASFTDDGQWLLTGDVATIAEDGYVRIVDRIKDLINVSGFNVFPTEIEDVVSNHPSVAYCAAIGVPHEKSGEVVKLFIVVNNGEILSVKDVVEYCKIQLTAYKVPRYVEFRSELPMTAVGKILKRKLRESIL</sequence>
<comment type="caution">
    <text evidence="10">The sequence shown here is derived from an EMBL/GenBank/DDBJ whole genome shotgun (WGS) entry which is preliminary data.</text>
</comment>
<protein>
    <recommendedName>
        <fullName evidence="6">Long-chain-fatty-acid--CoA ligase</fullName>
        <ecNumber evidence="5">6.2.1.3</ecNumber>
    </recommendedName>
    <alternativeName>
        <fullName evidence="7">Long-chain acyl-CoA synthetase</fullName>
    </alternativeName>
</protein>
<dbReference type="CDD" id="cd05936">
    <property type="entry name" value="FC-FACS_FadD_like"/>
    <property type="match status" value="1"/>
</dbReference>
<dbReference type="Gene3D" id="3.30.300.30">
    <property type="match status" value="1"/>
</dbReference>
<dbReference type="InterPro" id="IPR045851">
    <property type="entry name" value="AMP-bd_C_sf"/>
</dbReference>
<accession>A0ABT0LDE8</accession>
<comment type="pathway">
    <text evidence="2">Lipid metabolism; fatty acid beta-oxidation.</text>
</comment>
<gene>
    <name evidence="10" type="ORF">L2764_14830</name>
</gene>